<protein>
    <submittedName>
        <fullName evidence="2">Uncharacterized protein</fullName>
    </submittedName>
</protein>
<dbReference type="VEuPathDB" id="FungiDB:H257_18607"/>
<evidence type="ECO:0000256" key="1">
    <source>
        <dbReference type="SAM" id="MobiDB-lite"/>
    </source>
</evidence>
<proteinExistence type="predicted"/>
<evidence type="ECO:0000313" key="3">
    <source>
        <dbReference type="Proteomes" id="UP000284702"/>
    </source>
</evidence>
<keyword evidence="3" id="KW-1185">Reference proteome</keyword>
<feature type="region of interest" description="Disordered" evidence="1">
    <location>
        <begin position="99"/>
        <end position="119"/>
    </location>
</feature>
<evidence type="ECO:0000313" key="2">
    <source>
        <dbReference type="EMBL" id="RQM19190.1"/>
    </source>
</evidence>
<sequence>MAQVFGSYPSGIWSGPPKELLRMPVNTAEYQEQVTNPAELLAAQLKNKLPELVQQKCQGVSHDTITEIVFESLRHICSQIDSAQTIKGGGGSVFLAQDKTTTAEDNQGTRSTPQALETQGTQMAKTSFSQLKTPHVTLGTLRNTGKAIQRMTPP</sequence>
<comment type="caution">
    <text evidence="2">The sequence shown here is derived from an EMBL/GenBank/DDBJ whole genome shotgun (WGS) entry which is preliminary data.</text>
</comment>
<dbReference type="Proteomes" id="UP000284702">
    <property type="component" value="Unassembled WGS sequence"/>
</dbReference>
<name>A0A3R7Y1V5_APHAT</name>
<dbReference type="EMBL" id="MZMZ02004569">
    <property type="protein sequence ID" value="RQM19190.1"/>
    <property type="molecule type" value="Genomic_DNA"/>
</dbReference>
<organism evidence="2 3">
    <name type="scientific">Aphanomyces astaci</name>
    <name type="common">Crayfish plague agent</name>
    <dbReference type="NCBI Taxonomy" id="112090"/>
    <lineage>
        <taxon>Eukaryota</taxon>
        <taxon>Sar</taxon>
        <taxon>Stramenopiles</taxon>
        <taxon>Oomycota</taxon>
        <taxon>Saprolegniomycetes</taxon>
        <taxon>Saprolegniales</taxon>
        <taxon>Verrucalvaceae</taxon>
        <taxon>Aphanomyces</taxon>
    </lineage>
</organism>
<gene>
    <name evidence="2" type="ORF">B5M09_014006</name>
</gene>
<dbReference type="AlphaFoldDB" id="A0A3R7Y1V5"/>
<reference evidence="2" key="1">
    <citation type="submission" date="2018-07" db="EMBL/GenBank/DDBJ databases">
        <title>Annotation of Aphanomyces astaci genome assembly.</title>
        <authorList>
            <person name="Studholme D.J."/>
        </authorList>
    </citation>
    <scope>NUCLEOTIDE SEQUENCE [LARGE SCALE GENOMIC DNA]</scope>
    <source>
        <strain evidence="2">Pc</strain>
    </source>
</reference>
<accession>A0A3R7Y1V5</accession>